<dbReference type="GO" id="GO:0052716">
    <property type="term" value="F:hydroquinone:oxygen oxidoreductase activity"/>
    <property type="evidence" value="ECO:0007669"/>
    <property type="project" value="UniProtKB-EC"/>
</dbReference>
<evidence type="ECO:0000259" key="13">
    <source>
        <dbReference type="Pfam" id="PF07732"/>
    </source>
</evidence>
<evidence type="ECO:0000256" key="9">
    <source>
        <dbReference type="ARBA" id="ARBA00023185"/>
    </source>
</evidence>
<keyword evidence="6" id="KW-0560">Oxidoreductase</keyword>
<dbReference type="FunFam" id="2.60.40.420:FF:000021">
    <property type="entry name" value="Extracellular dihydrogeodin oxidase/laccase"/>
    <property type="match status" value="1"/>
</dbReference>
<evidence type="ECO:0000256" key="3">
    <source>
        <dbReference type="ARBA" id="ARBA00010609"/>
    </source>
</evidence>
<dbReference type="GO" id="GO:0005507">
    <property type="term" value="F:copper ion binding"/>
    <property type="evidence" value="ECO:0007669"/>
    <property type="project" value="InterPro"/>
</dbReference>
<evidence type="ECO:0000256" key="7">
    <source>
        <dbReference type="ARBA" id="ARBA00023008"/>
    </source>
</evidence>
<keyword evidence="10" id="KW-0732">Signal</keyword>
<dbReference type="EMBL" id="MU003802">
    <property type="protein sequence ID" value="KAF2720149.1"/>
    <property type="molecule type" value="Genomic_DNA"/>
</dbReference>
<dbReference type="InterPro" id="IPR011706">
    <property type="entry name" value="Cu-oxidase_C"/>
</dbReference>
<proteinExistence type="inferred from homology"/>
<evidence type="ECO:0000313" key="15">
    <source>
        <dbReference type="Proteomes" id="UP000799441"/>
    </source>
</evidence>
<dbReference type="AlphaFoldDB" id="A0A9P4UMZ5"/>
<keyword evidence="5" id="KW-0479">Metal-binding</keyword>
<dbReference type="Pfam" id="PF07731">
    <property type="entry name" value="Cu-oxidase_2"/>
    <property type="match status" value="1"/>
</dbReference>
<dbReference type="PROSITE" id="PS00080">
    <property type="entry name" value="MULTICOPPER_OXIDASE2"/>
    <property type="match status" value="1"/>
</dbReference>
<evidence type="ECO:0000259" key="11">
    <source>
        <dbReference type="Pfam" id="PF00394"/>
    </source>
</evidence>
<dbReference type="Proteomes" id="UP000799441">
    <property type="component" value="Unassembled WGS sequence"/>
</dbReference>
<dbReference type="Pfam" id="PF07732">
    <property type="entry name" value="Cu-oxidase_3"/>
    <property type="match status" value="1"/>
</dbReference>
<evidence type="ECO:0000256" key="10">
    <source>
        <dbReference type="SAM" id="SignalP"/>
    </source>
</evidence>
<dbReference type="CDD" id="cd13880">
    <property type="entry name" value="CuRO_2_MaLCC_like"/>
    <property type="match status" value="1"/>
</dbReference>
<dbReference type="CDD" id="cd13901">
    <property type="entry name" value="CuRO_3_MaLCC_like"/>
    <property type="match status" value="1"/>
</dbReference>
<feature type="signal peptide" evidence="10">
    <location>
        <begin position="1"/>
        <end position="22"/>
    </location>
</feature>
<dbReference type="EC" id="1.10.3.2" evidence="4"/>
<dbReference type="SUPFAM" id="SSF49503">
    <property type="entry name" value="Cupredoxins"/>
    <property type="match status" value="3"/>
</dbReference>
<organism evidence="14 15">
    <name type="scientific">Polychaeton citri CBS 116435</name>
    <dbReference type="NCBI Taxonomy" id="1314669"/>
    <lineage>
        <taxon>Eukaryota</taxon>
        <taxon>Fungi</taxon>
        <taxon>Dikarya</taxon>
        <taxon>Ascomycota</taxon>
        <taxon>Pezizomycotina</taxon>
        <taxon>Dothideomycetes</taxon>
        <taxon>Dothideomycetidae</taxon>
        <taxon>Capnodiales</taxon>
        <taxon>Capnodiaceae</taxon>
        <taxon>Polychaeton</taxon>
    </lineage>
</organism>
<feature type="chain" id="PRO_5040411556" description="laccase" evidence="10">
    <location>
        <begin position="23"/>
        <end position="587"/>
    </location>
</feature>
<dbReference type="Gene3D" id="2.60.40.420">
    <property type="entry name" value="Cupredoxins - blue copper proteins"/>
    <property type="match status" value="3"/>
</dbReference>
<comment type="cofactor">
    <cofactor evidence="2">
        <name>Cu cation</name>
        <dbReference type="ChEBI" id="CHEBI:23378"/>
    </cofactor>
</comment>
<feature type="domain" description="Plastocyanin-like" evidence="12">
    <location>
        <begin position="443"/>
        <end position="554"/>
    </location>
</feature>
<dbReference type="PANTHER" id="PTHR11709">
    <property type="entry name" value="MULTI-COPPER OXIDASE"/>
    <property type="match status" value="1"/>
</dbReference>
<gene>
    <name evidence="14" type="ORF">K431DRAFT_321198</name>
</gene>
<comment type="caution">
    <text evidence="14">The sequence shown here is derived from an EMBL/GenBank/DDBJ whole genome shotgun (WGS) entry which is preliminary data.</text>
</comment>
<dbReference type="FunFam" id="2.60.40.420:FF:000045">
    <property type="entry name" value="Laccase 2"/>
    <property type="match status" value="1"/>
</dbReference>
<evidence type="ECO:0000256" key="6">
    <source>
        <dbReference type="ARBA" id="ARBA00023002"/>
    </source>
</evidence>
<keyword evidence="15" id="KW-1185">Reference proteome</keyword>
<evidence type="ECO:0000256" key="4">
    <source>
        <dbReference type="ARBA" id="ARBA00012297"/>
    </source>
</evidence>
<accession>A0A9P4UMZ5</accession>
<dbReference type="InterPro" id="IPR002355">
    <property type="entry name" value="Cu_oxidase_Cu_BS"/>
</dbReference>
<evidence type="ECO:0000259" key="12">
    <source>
        <dbReference type="Pfam" id="PF07731"/>
    </source>
</evidence>
<keyword evidence="7" id="KW-0186">Copper</keyword>
<evidence type="ECO:0000256" key="1">
    <source>
        <dbReference type="ARBA" id="ARBA00000349"/>
    </source>
</evidence>
<keyword evidence="9" id="KW-0439">Lignin degradation</keyword>
<dbReference type="InterPro" id="IPR045087">
    <property type="entry name" value="Cu-oxidase_fam"/>
</dbReference>
<dbReference type="OrthoDB" id="2121828at2759"/>
<comment type="similarity">
    <text evidence="3">Belongs to the multicopper oxidase family.</text>
</comment>
<evidence type="ECO:0000256" key="8">
    <source>
        <dbReference type="ARBA" id="ARBA00023180"/>
    </source>
</evidence>
<dbReference type="GO" id="GO:0046274">
    <property type="term" value="P:lignin catabolic process"/>
    <property type="evidence" value="ECO:0007669"/>
    <property type="project" value="UniProtKB-KW"/>
</dbReference>
<evidence type="ECO:0000256" key="2">
    <source>
        <dbReference type="ARBA" id="ARBA00001935"/>
    </source>
</evidence>
<dbReference type="CDD" id="cd13854">
    <property type="entry name" value="CuRO_1_MaLCC_like"/>
    <property type="match status" value="1"/>
</dbReference>
<feature type="domain" description="Plastocyanin-like" evidence="13">
    <location>
        <begin position="83"/>
        <end position="197"/>
    </location>
</feature>
<feature type="domain" description="Plastocyanin-like" evidence="11">
    <location>
        <begin position="210"/>
        <end position="354"/>
    </location>
</feature>
<protein>
    <recommendedName>
        <fullName evidence="4">laccase</fullName>
        <ecNumber evidence="4">1.10.3.2</ecNumber>
    </recommendedName>
</protein>
<dbReference type="PANTHER" id="PTHR11709:SF87">
    <property type="entry name" value="LACCASE"/>
    <property type="match status" value="1"/>
</dbReference>
<dbReference type="InterPro" id="IPR011707">
    <property type="entry name" value="Cu-oxidase-like_N"/>
</dbReference>
<reference evidence="14" key="1">
    <citation type="journal article" date="2020" name="Stud. Mycol.">
        <title>101 Dothideomycetes genomes: a test case for predicting lifestyles and emergence of pathogens.</title>
        <authorList>
            <person name="Haridas S."/>
            <person name="Albert R."/>
            <person name="Binder M."/>
            <person name="Bloem J."/>
            <person name="Labutti K."/>
            <person name="Salamov A."/>
            <person name="Andreopoulos B."/>
            <person name="Baker S."/>
            <person name="Barry K."/>
            <person name="Bills G."/>
            <person name="Bluhm B."/>
            <person name="Cannon C."/>
            <person name="Castanera R."/>
            <person name="Culley D."/>
            <person name="Daum C."/>
            <person name="Ezra D."/>
            <person name="Gonzalez J."/>
            <person name="Henrissat B."/>
            <person name="Kuo A."/>
            <person name="Liang C."/>
            <person name="Lipzen A."/>
            <person name="Lutzoni F."/>
            <person name="Magnuson J."/>
            <person name="Mondo S."/>
            <person name="Nolan M."/>
            <person name="Ohm R."/>
            <person name="Pangilinan J."/>
            <person name="Park H.-J."/>
            <person name="Ramirez L."/>
            <person name="Alfaro M."/>
            <person name="Sun H."/>
            <person name="Tritt A."/>
            <person name="Yoshinaga Y."/>
            <person name="Zwiers L.-H."/>
            <person name="Turgeon B."/>
            <person name="Goodwin S."/>
            <person name="Spatafora J."/>
            <person name="Crous P."/>
            <person name="Grigoriev I."/>
        </authorList>
    </citation>
    <scope>NUCLEOTIDE SEQUENCE</scope>
    <source>
        <strain evidence="14">CBS 116435</strain>
    </source>
</reference>
<name>A0A9P4UMZ5_9PEZI</name>
<dbReference type="PROSITE" id="PS00079">
    <property type="entry name" value="MULTICOPPER_OXIDASE1"/>
    <property type="match status" value="1"/>
</dbReference>
<dbReference type="Pfam" id="PF00394">
    <property type="entry name" value="Cu-oxidase"/>
    <property type="match status" value="1"/>
</dbReference>
<sequence>MRLSQIAGFGLAALASVSNAIAIPDPMKALDRRATTTTSAAADATCTNGPKSRACWTKGFSVATDFDQKFPTTGNTVSYNLDITNGTCNPDGNGERICMLINGKYGGPLIRAAWGDRLHVTVTNHMQDNGTSIHWHGVRQYSSSEMDGVNGVTQCAIAPGKTMVYDFLVTQFGSSWYHSHFSSQYGDGVVGPIVFDGPATANYDEDLGPYMLTEWYYSTAWQMQARALQNLQKRAPPPPGDNVLINGTNKNANGGGQYNQVSITAGKKYRLRLMNVAVDNFIKVSLDNHTMQVMAADFIPIKPFAAQWLTIGIGQRYDVVINANQAAGSYWFRADVPSECLSANNFYGRAVWTYDSVKSSTPSSSPYAATTTCAEPSGISPYWYQPIPSDAFQSTVGDEEVNITKAVVVPGQDAVFVWALNTSSMDVSWGKPTISYILNGDTNYPDRLNVLPTVSAGKWNYWLVQTVGGLPPIPHPMHLHGHDFFVLGSGGGRYSSSASLNWNTPPRRDTAVLPGGGWLAIAFNSNNPGTWLLHCHIAWHISEGLGLQFVESPSQISLANKGQYDQVCTDWNAFEPTMPYIKDDSGL</sequence>
<comment type="catalytic activity">
    <reaction evidence="1">
        <text>4 hydroquinone + O2 = 4 benzosemiquinone + 2 H2O</text>
        <dbReference type="Rhea" id="RHEA:11276"/>
        <dbReference type="ChEBI" id="CHEBI:15377"/>
        <dbReference type="ChEBI" id="CHEBI:15379"/>
        <dbReference type="ChEBI" id="CHEBI:17594"/>
        <dbReference type="ChEBI" id="CHEBI:17977"/>
        <dbReference type="EC" id="1.10.3.2"/>
    </reaction>
</comment>
<dbReference type="InterPro" id="IPR033138">
    <property type="entry name" value="Cu_oxidase_CS"/>
</dbReference>
<evidence type="ECO:0000256" key="5">
    <source>
        <dbReference type="ARBA" id="ARBA00022723"/>
    </source>
</evidence>
<keyword evidence="8" id="KW-0325">Glycoprotein</keyword>
<dbReference type="InterPro" id="IPR008972">
    <property type="entry name" value="Cupredoxin"/>
</dbReference>
<evidence type="ECO:0000313" key="14">
    <source>
        <dbReference type="EMBL" id="KAF2720149.1"/>
    </source>
</evidence>
<dbReference type="InterPro" id="IPR001117">
    <property type="entry name" value="Cu-oxidase_2nd"/>
</dbReference>